<gene>
    <name evidence="2" type="ORF">G6N77_14695</name>
</gene>
<evidence type="ECO:0000256" key="1">
    <source>
        <dbReference type="SAM" id="Phobius"/>
    </source>
</evidence>
<feature type="transmembrane region" description="Helical" evidence="1">
    <location>
        <begin position="17"/>
        <end position="39"/>
    </location>
</feature>
<keyword evidence="3" id="KW-1185">Reference proteome</keyword>
<keyword evidence="1" id="KW-0812">Transmembrane</keyword>
<dbReference type="Proteomes" id="UP000479226">
    <property type="component" value="Unassembled WGS sequence"/>
</dbReference>
<accession>A0ABX0DK78</accession>
<evidence type="ECO:0000313" key="2">
    <source>
        <dbReference type="EMBL" id="NGN84693.1"/>
    </source>
</evidence>
<dbReference type="NCBIfam" id="NF042915">
    <property type="entry name" value="MAB_1171c_fam"/>
    <property type="match status" value="1"/>
</dbReference>
<feature type="transmembrane region" description="Helical" evidence="1">
    <location>
        <begin position="51"/>
        <end position="72"/>
    </location>
</feature>
<feature type="transmembrane region" description="Helical" evidence="1">
    <location>
        <begin position="159"/>
        <end position="181"/>
    </location>
</feature>
<feature type="transmembrane region" description="Helical" evidence="1">
    <location>
        <begin position="84"/>
        <end position="105"/>
    </location>
</feature>
<keyword evidence="1" id="KW-1133">Transmembrane helix</keyword>
<organism evidence="2 3">
    <name type="scientific">Arthrobacter silviterrae</name>
    <dbReference type="NCBI Taxonomy" id="2026658"/>
    <lineage>
        <taxon>Bacteria</taxon>
        <taxon>Bacillati</taxon>
        <taxon>Actinomycetota</taxon>
        <taxon>Actinomycetes</taxon>
        <taxon>Micrococcales</taxon>
        <taxon>Micrococcaceae</taxon>
        <taxon>Arthrobacter</taxon>
    </lineage>
</organism>
<feature type="transmembrane region" description="Helical" evidence="1">
    <location>
        <begin position="125"/>
        <end position="147"/>
    </location>
</feature>
<evidence type="ECO:0000313" key="3">
    <source>
        <dbReference type="Proteomes" id="UP000479226"/>
    </source>
</evidence>
<feature type="transmembrane region" description="Helical" evidence="1">
    <location>
        <begin position="201"/>
        <end position="222"/>
    </location>
</feature>
<proteinExistence type="predicted"/>
<dbReference type="InterPro" id="IPR050039">
    <property type="entry name" value="MAB_1171c-like"/>
</dbReference>
<reference evidence="2 3" key="1">
    <citation type="submission" date="2020-02" db="EMBL/GenBank/DDBJ databases">
        <title>Genome sequence of the type strain DSM 27180 of Arthrobacter silviterrae.</title>
        <authorList>
            <person name="Gao J."/>
            <person name="Sun J."/>
        </authorList>
    </citation>
    <scope>NUCLEOTIDE SEQUENCE [LARGE SCALE GENOMIC DNA]</scope>
    <source>
        <strain evidence="2 3">DSM 27180</strain>
    </source>
</reference>
<comment type="caution">
    <text evidence="2">The sequence shown here is derived from an EMBL/GenBank/DDBJ whole genome shotgun (WGS) entry which is preliminary data.</text>
</comment>
<dbReference type="EMBL" id="JAAKZI010000028">
    <property type="protein sequence ID" value="NGN84693.1"/>
    <property type="molecule type" value="Genomic_DNA"/>
</dbReference>
<protein>
    <submittedName>
        <fullName evidence="2">Uncharacterized protein</fullName>
    </submittedName>
</protein>
<dbReference type="PROSITE" id="PS51257">
    <property type="entry name" value="PROKAR_LIPOPROTEIN"/>
    <property type="match status" value="1"/>
</dbReference>
<sequence>MALVRIPHAKDARGRHVFWAALFAAVACTLYVPDVYFAVDTVLGGRNLVKLATLLSVMLGFWQFRSAILVAVSTDHTSSRRRLLAGRWAVAAAGTIAAVGFLTSNPGATSGNLQVAYADEPGMKAFLLSGSAFLVWCGLDLAVMCIRSWKHLHSPAFRIGFLLIAIGCAASCAAIIDRVAYGSISQGARPSTSLAAFLDSAYWPAEAVAVTCIGIGLIIPAVQNPARSVLQNLEARALLLQLRPAWLRATAGRRDIILNPSPFGMLTPFAPNAKMHLHRRYIEINDGVMRSGQSGLVLPSESTLLARAEQLLSGH</sequence>
<keyword evidence="1" id="KW-0472">Membrane</keyword>
<name>A0ABX0DK78_9MICC</name>